<dbReference type="AlphaFoldDB" id="A0A0U0RYY0"/>
<dbReference type="GO" id="GO:0008168">
    <property type="term" value="F:methyltransferase activity"/>
    <property type="evidence" value="ECO:0007669"/>
    <property type="project" value="UniProtKB-KW"/>
</dbReference>
<keyword evidence="1" id="KW-0808">Transferase</keyword>
<sequence length="39" mass="4267">MRRHRAPPTFAGMPALLDIREEPNGLQSIGGWLLSAHLG</sequence>
<dbReference type="EMBL" id="CSAE01000485">
    <property type="protein sequence ID" value="COW37196.1"/>
    <property type="molecule type" value="Genomic_DNA"/>
</dbReference>
<protein>
    <submittedName>
        <fullName evidence="1">Benzoquinone methyltransferase</fullName>
        <ecNumber evidence="1">2.1.1.-</ecNumber>
    </submittedName>
</protein>
<reference evidence="2" key="1">
    <citation type="submission" date="2015-03" db="EMBL/GenBank/DDBJ databases">
        <authorList>
            <consortium name="Pathogen Informatics"/>
        </authorList>
    </citation>
    <scope>NUCLEOTIDE SEQUENCE [LARGE SCALE GENOMIC DNA]</scope>
    <source>
        <strain evidence="2">K00500041</strain>
    </source>
</reference>
<proteinExistence type="predicted"/>
<dbReference type="EC" id="2.1.1.-" evidence="1"/>
<organism evidence="1 2">
    <name type="scientific">Mycobacterium tuberculosis</name>
    <dbReference type="NCBI Taxonomy" id="1773"/>
    <lineage>
        <taxon>Bacteria</taxon>
        <taxon>Bacillati</taxon>
        <taxon>Actinomycetota</taxon>
        <taxon>Actinomycetes</taxon>
        <taxon>Mycobacteriales</taxon>
        <taxon>Mycobacteriaceae</taxon>
        <taxon>Mycobacterium</taxon>
        <taxon>Mycobacterium tuberculosis complex</taxon>
    </lineage>
</organism>
<keyword evidence="1" id="KW-0489">Methyltransferase</keyword>
<dbReference type="STRING" id="115862.BBG46_03040"/>
<evidence type="ECO:0000313" key="2">
    <source>
        <dbReference type="Proteomes" id="UP000038802"/>
    </source>
</evidence>
<dbReference type="GO" id="GO:0032259">
    <property type="term" value="P:methylation"/>
    <property type="evidence" value="ECO:0007669"/>
    <property type="project" value="UniProtKB-KW"/>
</dbReference>
<dbReference type="Proteomes" id="UP000038802">
    <property type="component" value="Unassembled WGS sequence"/>
</dbReference>
<gene>
    <name evidence="1" type="ORF">ERS007703_03517</name>
</gene>
<evidence type="ECO:0000313" key="1">
    <source>
        <dbReference type="EMBL" id="COW37196.1"/>
    </source>
</evidence>
<name>A0A0U0RYY0_MYCTX</name>
<accession>A0A0U0RYY0</accession>